<dbReference type="InterPro" id="IPR029058">
    <property type="entry name" value="AB_hydrolase_fold"/>
</dbReference>
<dbReference type="SUPFAM" id="SSF53474">
    <property type="entry name" value="alpha/beta-Hydrolases"/>
    <property type="match status" value="1"/>
</dbReference>
<evidence type="ECO:0008006" key="3">
    <source>
        <dbReference type="Google" id="ProtNLM"/>
    </source>
</evidence>
<evidence type="ECO:0000313" key="1">
    <source>
        <dbReference type="EMBL" id="QJW92606.1"/>
    </source>
</evidence>
<proteinExistence type="predicted"/>
<keyword evidence="2" id="KW-1185">Reference proteome</keyword>
<organism evidence="1 2">
    <name type="scientific">Frigoriglobus tundricola</name>
    <dbReference type="NCBI Taxonomy" id="2774151"/>
    <lineage>
        <taxon>Bacteria</taxon>
        <taxon>Pseudomonadati</taxon>
        <taxon>Planctomycetota</taxon>
        <taxon>Planctomycetia</taxon>
        <taxon>Gemmatales</taxon>
        <taxon>Gemmataceae</taxon>
        <taxon>Frigoriglobus</taxon>
    </lineage>
</organism>
<dbReference type="Proteomes" id="UP000503447">
    <property type="component" value="Chromosome"/>
</dbReference>
<accession>A0A6M5YH61</accession>
<protein>
    <recommendedName>
        <fullName evidence="3">Thioesterase domain-containing protein</fullName>
    </recommendedName>
</protein>
<dbReference type="RefSeq" id="WP_171468969.1">
    <property type="nucleotide sequence ID" value="NZ_CP053452.2"/>
</dbReference>
<dbReference type="KEGG" id="ftj:FTUN_0103"/>
<dbReference type="Gene3D" id="3.40.50.1820">
    <property type="entry name" value="alpha/beta hydrolase"/>
    <property type="match status" value="1"/>
</dbReference>
<name>A0A6M5YH61_9BACT</name>
<dbReference type="AlphaFoldDB" id="A0A6M5YH61"/>
<evidence type="ECO:0000313" key="2">
    <source>
        <dbReference type="Proteomes" id="UP000503447"/>
    </source>
</evidence>
<sequence length="273" mass="28910">MSGKTWGIAAVLATVLANTGCVSCCHKTYKQARENAPECELPTPCRNQIYVFMMHGLTPSTSSGLDALRTKLGESGFAKVGVGELASALEIVCEIKDIYKCDPDAKFVLIGYDLGGGAAQCLARELSARGVPIEGLVLLDPLACGEPCGARTLLITSGSTFSSAPCSDRLAVPDASHYRLPAHPSTVAAITEMLKDLATRNWHPAPDPVPEFTYPLAPEMRPVLQSRPGEEWDFLCDRQGAVPSINTRTVTRPVPAQAPVPTAATAGPVVIKP</sequence>
<reference evidence="2" key="1">
    <citation type="submission" date="2020-05" db="EMBL/GenBank/DDBJ databases">
        <title>Frigoriglobus tundricola gen. nov., sp. nov., a psychrotolerant cellulolytic planctomycete of the family Gemmataceae with two divergent copies of 16S rRNA gene.</title>
        <authorList>
            <person name="Kulichevskaya I.S."/>
            <person name="Ivanova A.A."/>
            <person name="Naumoff D.G."/>
            <person name="Beletsky A.V."/>
            <person name="Rijpstra W.I.C."/>
            <person name="Sinninghe Damste J.S."/>
            <person name="Mardanov A.V."/>
            <person name="Ravin N.V."/>
            <person name="Dedysh S.N."/>
        </authorList>
    </citation>
    <scope>NUCLEOTIDE SEQUENCE [LARGE SCALE GENOMIC DNA]</scope>
    <source>
        <strain evidence="2">PL17</strain>
    </source>
</reference>
<gene>
    <name evidence="1" type="ORF">FTUN_0103</name>
</gene>
<dbReference type="EMBL" id="CP053452">
    <property type="protein sequence ID" value="QJW92606.1"/>
    <property type="molecule type" value="Genomic_DNA"/>
</dbReference>